<protein>
    <submittedName>
        <fullName evidence="2">Uncharacterized protein</fullName>
    </submittedName>
</protein>
<feature type="region of interest" description="Disordered" evidence="1">
    <location>
        <begin position="52"/>
        <end position="131"/>
    </location>
</feature>
<evidence type="ECO:0000313" key="2">
    <source>
        <dbReference type="EMBL" id="KAK8950018.1"/>
    </source>
</evidence>
<accession>A0ABR2LUE3</accession>
<proteinExistence type="predicted"/>
<dbReference type="Proteomes" id="UP001412067">
    <property type="component" value="Unassembled WGS sequence"/>
</dbReference>
<evidence type="ECO:0000256" key="1">
    <source>
        <dbReference type="SAM" id="MobiDB-lite"/>
    </source>
</evidence>
<evidence type="ECO:0000313" key="3">
    <source>
        <dbReference type="Proteomes" id="UP001412067"/>
    </source>
</evidence>
<name>A0ABR2LUE3_9ASPA</name>
<reference evidence="2 3" key="1">
    <citation type="journal article" date="2022" name="Nat. Plants">
        <title>Genomes of leafy and leafless Platanthera orchids illuminate the evolution of mycoheterotrophy.</title>
        <authorList>
            <person name="Li M.H."/>
            <person name="Liu K.W."/>
            <person name="Li Z."/>
            <person name="Lu H.C."/>
            <person name="Ye Q.L."/>
            <person name="Zhang D."/>
            <person name="Wang J.Y."/>
            <person name="Li Y.F."/>
            <person name="Zhong Z.M."/>
            <person name="Liu X."/>
            <person name="Yu X."/>
            <person name="Liu D.K."/>
            <person name="Tu X.D."/>
            <person name="Liu B."/>
            <person name="Hao Y."/>
            <person name="Liao X.Y."/>
            <person name="Jiang Y.T."/>
            <person name="Sun W.H."/>
            <person name="Chen J."/>
            <person name="Chen Y.Q."/>
            <person name="Ai Y."/>
            <person name="Zhai J.W."/>
            <person name="Wu S.S."/>
            <person name="Zhou Z."/>
            <person name="Hsiao Y.Y."/>
            <person name="Wu W.L."/>
            <person name="Chen Y.Y."/>
            <person name="Lin Y.F."/>
            <person name="Hsu J.L."/>
            <person name="Li C.Y."/>
            <person name="Wang Z.W."/>
            <person name="Zhao X."/>
            <person name="Zhong W.Y."/>
            <person name="Ma X.K."/>
            <person name="Ma L."/>
            <person name="Huang J."/>
            <person name="Chen G.Z."/>
            <person name="Huang M.Z."/>
            <person name="Huang L."/>
            <person name="Peng D.H."/>
            <person name="Luo Y.B."/>
            <person name="Zou S.Q."/>
            <person name="Chen S.P."/>
            <person name="Lan S."/>
            <person name="Tsai W.C."/>
            <person name="Van de Peer Y."/>
            <person name="Liu Z.J."/>
        </authorList>
    </citation>
    <scope>NUCLEOTIDE SEQUENCE [LARGE SCALE GENOMIC DNA]</scope>
    <source>
        <strain evidence="2">Lor288</strain>
    </source>
</reference>
<comment type="caution">
    <text evidence="2">The sequence shown here is derived from an EMBL/GenBank/DDBJ whole genome shotgun (WGS) entry which is preliminary data.</text>
</comment>
<organism evidence="2 3">
    <name type="scientific">Platanthera guangdongensis</name>
    <dbReference type="NCBI Taxonomy" id="2320717"/>
    <lineage>
        <taxon>Eukaryota</taxon>
        <taxon>Viridiplantae</taxon>
        <taxon>Streptophyta</taxon>
        <taxon>Embryophyta</taxon>
        <taxon>Tracheophyta</taxon>
        <taxon>Spermatophyta</taxon>
        <taxon>Magnoliopsida</taxon>
        <taxon>Liliopsida</taxon>
        <taxon>Asparagales</taxon>
        <taxon>Orchidaceae</taxon>
        <taxon>Orchidoideae</taxon>
        <taxon>Orchideae</taxon>
        <taxon>Orchidinae</taxon>
        <taxon>Platanthera</taxon>
    </lineage>
</organism>
<keyword evidence="3" id="KW-1185">Reference proteome</keyword>
<gene>
    <name evidence="2" type="ORF">KSP40_PGU012422</name>
</gene>
<dbReference type="EMBL" id="JBBWWR010000015">
    <property type="protein sequence ID" value="KAK8950018.1"/>
    <property type="molecule type" value="Genomic_DNA"/>
</dbReference>
<sequence>MNTVVKTVSYAKNRTDAAKLLVRWAIRTWRTRYPTSNNDDCAVICIFLKHPLLSTPPSIDGARHPPKPRQRSHSESFKTVRSGESSETKALGVNKDDWTTLEGISRAKAGLHPPPIKCFSNSGTNSRHRLM</sequence>